<dbReference type="PANTHER" id="PTHR43943">
    <property type="entry name" value="DEHYDROGENASE/REDUCTASE (SDR FAMILY) MEMBER 4"/>
    <property type="match status" value="1"/>
</dbReference>
<name>A0A2U2I776_9BURK</name>
<evidence type="ECO:0000313" key="4">
    <source>
        <dbReference type="Proteomes" id="UP000241421"/>
    </source>
</evidence>
<proteinExistence type="inferred from homology"/>
<gene>
    <name evidence="3" type="ORF">C7C56_001550</name>
</gene>
<dbReference type="EMBL" id="PXWF02000021">
    <property type="protein sequence ID" value="PWF55489.1"/>
    <property type="molecule type" value="Genomic_DNA"/>
</dbReference>
<dbReference type="PANTHER" id="PTHR43943:SF17">
    <property type="entry name" value="3-PHENYLPROPIONATE-DIHYDRODIOL_CINNAMIC ACID-DIHYDRODIOL DEHYDROGENASE"/>
    <property type="match status" value="1"/>
</dbReference>
<reference evidence="3 4" key="1">
    <citation type="submission" date="2018-04" db="EMBL/GenBank/DDBJ databases">
        <title>Massilia violaceinigra sp. nov., a novel purple-pigmented bacterium isolated from Tianshan glacier, Xinjiang, China.</title>
        <authorList>
            <person name="Wang H."/>
        </authorList>
    </citation>
    <scope>NUCLEOTIDE SEQUENCE [LARGE SCALE GENOMIC DNA]</scope>
    <source>
        <strain evidence="3 4">B448-2</strain>
    </source>
</reference>
<dbReference type="InterPro" id="IPR036291">
    <property type="entry name" value="NAD(P)-bd_dom_sf"/>
</dbReference>
<dbReference type="PRINTS" id="PR00081">
    <property type="entry name" value="GDHRDH"/>
</dbReference>
<dbReference type="Gene3D" id="3.40.50.720">
    <property type="entry name" value="NAD(P)-binding Rossmann-like Domain"/>
    <property type="match status" value="1"/>
</dbReference>
<dbReference type="GO" id="GO:0016491">
    <property type="term" value="F:oxidoreductase activity"/>
    <property type="evidence" value="ECO:0007669"/>
    <property type="project" value="UniProtKB-KW"/>
</dbReference>
<comment type="similarity">
    <text evidence="1">Belongs to the short-chain dehydrogenases/reductases (SDR) family.</text>
</comment>
<evidence type="ECO:0000256" key="1">
    <source>
        <dbReference type="ARBA" id="ARBA00006484"/>
    </source>
</evidence>
<keyword evidence="2" id="KW-0560">Oxidoreductase</keyword>
<dbReference type="FunFam" id="3.40.50.720:FF:000084">
    <property type="entry name" value="Short-chain dehydrogenase reductase"/>
    <property type="match status" value="1"/>
</dbReference>
<organism evidence="3 4">
    <name type="scientific">Massilia glaciei</name>
    <dbReference type="NCBI Taxonomy" id="1524097"/>
    <lineage>
        <taxon>Bacteria</taxon>
        <taxon>Pseudomonadati</taxon>
        <taxon>Pseudomonadota</taxon>
        <taxon>Betaproteobacteria</taxon>
        <taxon>Burkholderiales</taxon>
        <taxon>Oxalobacteraceae</taxon>
        <taxon>Telluria group</taxon>
        <taxon>Massilia</taxon>
    </lineage>
</organism>
<keyword evidence="4" id="KW-1185">Reference proteome</keyword>
<dbReference type="InterPro" id="IPR002347">
    <property type="entry name" value="SDR_fam"/>
</dbReference>
<accession>A0A2U2I776</accession>
<dbReference type="Proteomes" id="UP000241421">
    <property type="component" value="Unassembled WGS sequence"/>
</dbReference>
<dbReference type="AlphaFoldDB" id="A0A2U2I776"/>
<protein>
    <submittedName>
        <fullName evidence="3">KR domain-containing protein</fullName>
    </submittedName>
</protein>
<evidence type="ECO:0000256" key="2">
    <source>
        <dbReference type="ARBA" id="ARBA00023002"/>
    </source>
</evidence>
<dbReference type="OrthoDB" id="9804774at2"/>
<comment type="caution">
    <text evidence="3">The sequence shown here is derived from an EMBL/GenBank/DDBJ whole genome shotgun (WGS) entry which is preliminary data.</text>
</comment>
<dbReference type="RefSeq" id="WP_106755748.1">
    <property type="nucleotide sequence ID" value="NZ_PXWF02000021.1"/>
</dbReference>
<dbReference type="SUPFAM" id="SSF51735">
    <property type="entry name" value="NAD(P)-binding Rossmann-fold domains"/>
    <property type="match status" value="1"/>
</dbReference>
<sequence length="255" mass="26115">MDLGLKGKRALVTGGSRGIGRAIVEALAAEGVSVATCARGAEGVAEAVAAAKAKGVEAYGEAFDVRDPEALKGWFERARAHLGGIDIVVSNASTRPTATGEQLWRDGFESDLMHHVRLTELALPALQGNPGANIVFIASIASVLTVVPPHEQAYGAMKAAVVNLAGQLASSQGAAGIRINAVSPGPILFPGGEWDLNRTARPGLFAAASRMPALGRLGTPEEVANAVAFLASPAASYITGTNLRIDGGLIKTANF</sequence>
<evidence type="ECO:0000313" key="3">
    <source>
        <dbReference type="EMBL" id="PWF55489.1"/>
    </source>
</evidence>
<dbReference type="Pfam" id="PF13561">
    <property type="entry name" value="adh_short_C2"/>
    <property type="match status" value="1"/>
</dbReference>